<keyword evidence="2 4" id="KW-0808">Transferase</keyword>
<keyword evidence="5" id="KW-1185">Reference proteome</keyword>
<dbReference type="InterPro" id="IPR008278">
    <property type="entry name" value="4-PPantetheinyl_Trfase_dom"/>
</dbReference>
<dbReference type="InterPro" id="IPR037143">
    <property type="entry name" value="4-PPantetheinyl_Trfase_dom_sf"/>
</dbReference>
<organism evidence="4 5">
    <name type="scientific">Ramlibacter agri</name>
    <dbReference type="NCBI Taxonomy" id="2728837"/>
    <lineage>
        <taxon>Bacteria</taxon>
        <taxon>Pseudomonadati</taxon>
        <taxon>Pseudomonadota</taxon>
        <taxon>Betaproteobacteria</taxon>
        <taxon>Burkholderiales</taxon>
        <taxon>Comamonadaceae</taxon>
        <taxon>Ramlibacter</taxon>
    </lineage>
</organism>
<dbReference type="AlphaFoldDB" id="A0A848GYX3"/>
<sequence>MKIHLACGGVEAVLASAPLAESWLTDSESARLARLVTNKRRSQFLAARWQARWLLAQAFGGLPHDWPLQAPEDAPPCLAGRADLHLSISHSGSFTACAAGAVPMGLDLEAPPDRRRDVAGLIDLCCTPAERLLLVAPQREALFHELWTVKEAWLKRRGEWIAPKRLQELDAKPAEEGDVRTWTGEGWRIALCTQEEATKWHTARPVPVRRWQVADGA</sequence>
<dbReference type="Proteomes" id="UP000541185">
    <property type="component" value="Unassembled WGS sequence"/>
</dbReference>
<evidence type="ECO:0000256" key="2">
    <source>
        <dbReference type="ARBA" id="ARBA00022679"/>
    </source>
</evidence>
<dbReference type="GO" id="GO:0008897">
    <property type="term" value="F:holo-[acyl-carrier-protein] synthase activity"/>
    <property type="evidence" value="ECO:0007669"/>
    <property type="project" value="InterPro"/>
</dbReference>
<feature type="domain" description="4'-phosphopantetheinyl transferase" evidence="3">
    <location>
        <begin position="104"/>
        <end position="201"/>
    </location>
</feature>
<comment type="caution">
    <text evidence="4">The sequence shown here is derived from an EMBL/GenBank/DDBJ whole genome shotgun (WGS) entry which is preliminary data.</text>
</comment>
<name>A0A848GYX3_9BURK</name>
<dbReference type="RefSeq" id="WP_169416799.1">
    <property type="nucleotide sequence ID" value="NZ_JABBFX010000001.1"/>
</dbReference>
<dbReference type="Gene3D" id="3.90.470.20">
    <property type="entry name" value="4'-phosphopantetheinyl transferase domain"/>
    <property type="match status" value="1"/>
</dbReference>
<evidence type="ECO:0000313" key="4">
    <source>
        <dbReference type="EMBL" id="NML42591.1"/>
    </source>
</evidence>
<dbReference type="EMBL" id="JABBFX010000001">
    <property type="protein sequence ID" value="NML42591.1"/>
    <property type="molecule type" value="Genomic_DNA"/>
</dbReference>
<dbReference type="SUPFAM" id="SSF56214">
    <property type="entry name" value="4'-phosphopantetheinyl transferase"/>
    <property type="match status" value="2"/>
</dbReference>
<reference evidence="4 5" key="1">
    <citation type="submission" date="2020-04" db="EMBL/GenBank/DDBJ databases">
        <title>Ramlibacter sp. G-1-2-2 isolated from soil.</title>
        <authorList>
            <person name="Dahal R.H."/>
        </authorList>
    </citation>
    <scope>NUCLEOTIDE SEQUENCE [LARGE SCALE GENOMIC DNA]</scope>
    <source>
        <strain evidence="4 5">G-1-2-2</strain>
    </source>
</reference>
<evidence type="ECO:0000259" key="3">
    <source>
        <dbReference type="Pfam" id="PF01648"/>
    </source>
</evidence>
<evidence type="ECO:0000256" key="1">
    <source>
        <dbReference type="ARBA" id="ARBA00010990"/>
    </source>
</evidence>
<accession>A0A848GYX3</accession>
<dbReference type="PANTHER" id="PTHR12215">
    <property type="entry name" value="PHOSPHOPANTETHEINE TRANSFERASE"/>
    <property type="match status" value="1"/>
</dbReference>
<comment type="similarity">
    <text evidence="1">Belongs to the P-Pant transferase superfamily. Gsp/Sfp/HetI/AcpT family.</text>
</comment>
<dbReference type="InterPro" id="IPR050559">
    <property type="entry name" value="P-Pant_transferase_sf"/>
</dbReference>
<evidence type="ECO:0000313" key="5">
    <source>
        <dbReference type="Proteomes" id="UP000541185"/>
    </source>
</evidence>
<dbReference type="GO" id="GO:0005829">
    <property type="term" value="C:cytosol"/>
    <property type="evidence" value="ECO:0007669"/>
    <property type="project" value="TreeGrafter"/>
</dbReference>
<dbReference type="GO" id="GO:0000287">
    <property type="term" value="F:magnesium ion binding"/>
    <property type="evidence" value="ECO:0007669"/>
    <property type="project" value="InterPro"/>
</dbReference>
<protein>
    <submittedName>
        <fullName evidence="4">4'-phosphopantetheinyl transferase superfamily protein</fullName>
    </submittedName>
</protein>
<gene>
    <name evidence="4" type="ORF">HHL11_02440</name>
</gene>
<dbReference type="GO" id="GO:0019878">
    <property type="term" value="P:lysine biosynthetic process via aminoadipic acid"/>
    <property type="evidence" value="ECO:0007669"/>
    <property type="project" value="TreeGrafter"/>
</dbReference>
<dbReference type="Pfam" id="PF01648">
    <property type="entry name" value="ACPS"/>
    <property type="match status" value="1"/>
</dbReference>
<dbReference type="PANTHER" id="PTHR12215:SF10">
    <property type="entry name" value="L-AMINOADIPATE-SEMIALDEHYDE DEHYDROGENASE-PHOSPHOPANTETHEINYL TRANSFERASE"/>
    <property type="match status" value="1"/>
</dbReference>
<proteinExistence type="inferred from homology"/>